<organism evidence="1 2">
    <name type="scientific">Escherichia coli</name>
    <dbReference type="NCBI Taxonomy" id="562"/>
    <lineage>
        <taxon>Bacteria</taxon>
        <taxon>Pseudomonadati</taxon>
        <taxon>Pseudomonadota</taxon>
        <taxon>Gammaproteobacteria</taxon>
        <taxon>Enterobacterales</taxon>
        <taxon>Enterobacteriaceae</taxon>
        <taxon>Escherichia</taxon>
    </lineage>
</organism>
<gene>
    <name evidence="1" type="ORF">DD762_01335</name>
</gene>
<protein>
    <submittedName>
        <fullName evidence="1">Host cell division inhibitor Icd-like protein</fullName>
    </submittedName>
</protein>
<keyword evidence="1" id="KW-0132">Cell division</keyword>
<dbReference type="GO" id="GO:0051301">
    <property type="term" value="P:cell division"/>
    <property type="evidence" value="ECO:0007669"/>
    <property type="project" value="UniProtKB-KW"/>
</dbReference>
<dbReference type="NCBIfam" id="NF033153">
    <property type="entry name" value="phage_ICD_like"/>
    <property type="match status" value="1"/>
</dbReference>
<keyword evidence="1" id="KW-0131">Cell cycle</keyword>
<proteinExistence type="predicted"/>
<accession>A0A2J7KU33</accession>
<name>A0A2J7KU33_ECOLX</name>
<dbReference type="AlphaFoldDB" id="A0A2J7KU33"/>
<dbReference type="Proteomes" id="UP000245761">
    <property type="component" value="Unassembled WGS sequence"/>
</dbReference>
<evidence type="ECO:0000313" key="2">
    <source>
        <dbReference type="Proteomes" id="UP000245761"/>
    </source>
</evidence>
<dbReference type="EMBL" id="QEMT01000002">
    <property type="protein sequence ID" value="PWH64191.1"/>
    <property type="molecule type" value="Genomic_DNA"/>
</dbReference>
<comment type="caution">
    <text evidence="1">The sequence shown here is derived from an EMBL/GenBank/DDBJ whole genome shotgun (WGS) entry which is preliminary data.</text>
</comment>
<sequence length="175" mass="19636">MIMTFLLLKINHSAQSRKNNLQYCLTRFFVMAYRLPAPHKAGAGFDSLNNQAGSRYISVMRFFCARNSTLPRIMAGRNGGAFALAGSLIASLSTLLRPATMFDSVLARLRKLNQGAAKMPISTRPDFIWRFMQCHGKNIRLHTVTAASEHEARALLPASRLVFVARIRVREECHV</sequence>
<reference evidence="1 2" key="1">
    <citation type="submission" date="2018-04" db="EMBL/GenBank/DDBJ databases">
        <title>Draft Genomic Sequencing Of Potential Extraintestinal Pathogenic Escherichia coli B8S56 Isolated from Retail Chicken Skin.</title>
        <authorList>
            <person name="Xu A."/>
            <person name="Tilman S."/>
            <person name="Wisser-Parker K."/>
            <person name="Scullen O.J."/>
            <person name="Sommers C."/>
        </authorList>
    </citation>
    <scope>NUCLEOTIDE SEQUENCE [LARGE SCALE GENOMIC DNA]</scope>
    <source>
        <strain evidence="1 2">B8S56</strain>
    </source>
</reference>
<evidence type="ECO:0000313" key="1">
    <source>
        <dbReference type="EMBL" id="PWH64191.1"/>
    </source>
</evidence>